<keyword evidence="2" id="KW-1185">Reference proteome</keyword>
<proteinExistence type="predicted"/>
<dbReference type="RefSeq" id="WP_103953094.1">
    <property type="nucleotide sequence ID" value="NZ_FNUL01000012.1"/>
</dbReference>
<protein>
    <submittedName>
        <fullName evidence="1">Uncharacterized protein</fullName>
    </submittedName>
</protein>
<sequence>MNNSDFIKLAKKKQMQTNEPVRLGISIHKVIHRWNGNDTRYFRLYLDDVEVTKNVAEILNYPLSKSSSSKLYGCVLVHGSNMDMAFALCNSFRAKTLHEYGDLFDNDYVYRGFNS</sequence>
<accession>A0A1H5VR00</accession>
<reference evidence="1 2" key="1">
    <citation type="submission" date="2016-10" db="EMBL/GenBank/DDBJ databases">
        <authorList>
            <person name="de Groot N.N."/>
        </authorList>
    </citation>
    <scope>NUCLEOTIDE SEQUENCE [LARGE SCALE GENOMIC DNA]</scope>
    <source>
        <strain evidence="1 2">D15d</strain>
    </source>
</reference>
<evidence type="ECO:0000313" key="1">
    <source>
        <dbReference type="EMBL" id="SEF89446.1"/>
    </source>
</evidence>
<organism evidence="1 2">
    <name type="scientific">Lachnospira multipara</name>
    <dbReference type="NCBI Taxonomy" id="28051"/>
    <lineage>
        <taxon>Bacteria</taxon>
        <taxon>Bacillati</taxon>
        <taxon>Bacillota</taxon>
        <taxon>Clostridia</taxon>
        <taxon>Lachnospirales</taxon>
        <taxon>Lachnospiraceae</taxon>
        <taxon>Lachnospira</taxon>
    </lineage>
</organism>
<dbReference type="AlphaFoldDB" id="A0A1H5VR00"/>
<dbReference type="EMBL" id="FNUL01000012">
    <property type="protein sequence ID" value="SEF89446.1"/>
    <property type="molecule type" value="Genomic_DNA"/>
</dbReference>
<evidence type="ECO:0000313" key="2">
    <source>
        <dbReference type="Proteomes" id="UP000236726"/>
    </source>
</evidence>
<gene>
    <name evidence="1" type="ORF">SAMN05216537_11229</name>
</gene>
<dbReference type="Proteomes" id="UP000236726">
    <property type="component" value="Unassembled WGS sequence"/>
</dbReference>
<name>A0A1H5VR00_9FIRM</name>